<dbReference type="HAMAP" id="MF_00983">
    <property type="entry name" value="PriA"/>
    <property type="match status" value="1"/>
</dbReference>
<evidence type="ECO:0000256" key="8">
    <source>
        <dbReference type="ARBA" id="ARBA00022840"/>
    </source>
</evidence>
<comment type="cofactor">
    <cofactor evidence="12">
        <name>Zn(2+)</name>
        <dbReference type="ChEBI" id="CHEBI:29105"/>
    </cofactor>
    <text evidence="12">Binds 2 zinc ions per subunit.</text>
</comment>
<evidence type="ECO:0000256" key="5">
    <source>
        <dbReference type="ARBA" id="ARBA00022801"/>
    </source>
</evidence>
<dbReference type="EC" id="5.6.2.4" evidence="12"/>
<comment type="similarity">
    <text evidence="12">Belongs to the helicase family. PriA subfamily.</text>
</comment>
<evidence type="ECO:0000256" key="7">
    <source>
        <dbReference type="ARBA" id="ARBA00022833"/>
    </source>
</evidence>
<dbReference type="Gene3D" id="3.40.50.300">
    <property type="entry name" value="P-loop containing nucleotide triphosphate hydrolases"/>
    <property type="match status" value="2"/>
</dbReference>
<dbReference type="SUPFAM" id="SSF52540">
    <property type="entry name" value="P-loop containing nucleoside triphosphate hydrolases"/>
    <property type="match status" value="2"/>
</dbReference>
<feature type="domain" description="Helicase C-terminal" evidence="14">
    <location>
        <begin position="552"/>
        <end position="736"/>
    </location>
</feature>
<evidence type="ECO:0000256" key="12">
    <source>
        <dbReference type="HAMAP-Rule" id="MF_00983"/>
    </source>
</evidence>
<dbReference type="InterPro" id="IPR011545">
    <property type="entry name" value="DEAD/DEAH_box_helicase_dom"/>
</dbReference>
<keyword evidence="2 12" id="KW-0235">DNA replication</keyword>
<gene>
    <name evidence="12 15" type="primary">priA</name>
    <name evidence="15" type="ORF">EZ315_11215</name>
</gene>
<dbReference type="GeneID" id="82150358"/>
<keyword evidence="3 12" id="KW-0479">Metal-binding</keyword>
<evidence type="ECO:0000256" key="11">
    <source>
        <dbReference type="ARBA" id="ARBA00048988"/>
    </source>
</evidence>
<feature type="binding site" evidence="12">
    <location>
        <position position="534"/>
    </location>
    <ligand>
        <name>Zn(2+)</name>
        <dbReference type="ChEBI" id="CHEBI:29105"/>
        <label>1</label>
    </ligand>
</feature>
<dbReference type="NCBIfam" id="TIGR00595">
    <property type="entry name" value="priA"/>
    <property type="match status" value="1"/>
</dbReference>
<dbReference type="InterPro" id="IPR001650">
    <property type="entry name" value="Helicase_C-like"/>
</dbReference>
<evidence type="ECO:0000256" key="9">
    <source>
        <dbReference type="ARBA" id="ARBA00023125"/>
    </source>
</evidence>
<proteinExistence type="inferred from homology"/>
<evidence type="ECO:0000313" key="16">
    <source>
        <dbReference type="Proteomes" id="UP000297635"/>
    </source>
</evidence>
<dbReference type="InterPro" id="IPR041236">
    <property type="entry name" value="PriA_C"/>
</dbReference>
<evidence type="ECO:0000256" key="4">
    <source>
        <dbReference type="ARBA" id="ARBA00022741"/>
    </source>
</evidence>
<dbReference type="GO" id="GO:0003677">
    <property type="term" value="F:DNA binding"/>
    <property type="evidence" value="ECO:0007669"/>
    <property type="project" value="UniProtKB-UniRule"/>
</dbReference>
<accession>A0A4Z0V1X3</accession>
<feature type="binding site" evidence="12">
    <location>
        <position position="543"/>
    </location>
    <ligand>
        <name>Zn(2+)</name>
        <dbReference type="ChEBI" id="CHEBI:29105"/>
        <label>2</label>
    </ligand>
</feature>
<feature type="binding site" evidence="12">
    <location>
        <position position="558"/>
    </location>
    <ligand>
        <name>Zn(2+)</name>
        <dbReference type="ChEBI" id="CHEBI:29105"/>
        <label>2</label>
    </ligand>
</feature>
<name>A0A4Z0V1X3_9BACT</name>
<dbReference type="InterPro" id="IPR042115">
    <property type="entry name" value="PriA_3primeBD_sf"/>
</dbReference>
<comment type="catalytic activity">
    <reaction evidence="11 12">
        <text>ATP + H2O = ADP + phosphate + H(+)</text>
        <dbReference type="Rhea" id="RHEA:13065"/>
        <dbReference type="ChEBI" id="CHEBI:15377"/>
        <dbReference type="ChEBI" id="CHEBI:15378"/>
        <dbReference type="ChEBI" id="CHEBI:30616"/>
        <dbReference type="ChEBI" id="CHEBI:43474"/>
        <dbReference type="ChEBI" id="CHEBI:456216"/>
        <dbReference type="EC" id="5.6.2.4"/>
    </reaction>
</comment>
<keyword evidence="6 12" id="KW-0347">Helicase</keyword>
<keyword evidence="9 12" id="KW-0238">DNA-binding</keyword>
<feature type="domain" description="Helicase ATP-binding" evidence="13">
    <location>
        <begin position="300"/>
        <end position="468"/>
    </location>
</feature>
<dbReference type="AlphaFoldDB" id="A0A4Z0V1X3"/>
<dbReference type="Proteomes" id="UP000297635">
    <property type="component" value="Unassembled WGS sequence"/>
</dbReference>
<dbReference type="InterPro" id="IPR027417">
    <property type="entry name" value="P-loop_NTPase"/>
</dbReference>
<dbReference type="CDD" id="cd18804">
    <property type="entry name" value="SF2_C_priA"/>
    <property type="match status" value="1"/>
</dbReference>
<dbReference type="GO" id="GO:0006269">
    <property type="term" value="P:DNA replication, synthesis of primer"/>
    <property type="evidence" value="ECO:0007669"/>
    <property type="project" value="UniProtKB-KW"/>
</dbReference>
<dbReference type="Pfam" id="PF00270">
    <property type="entry name" value="DEAD"/>
    <property type="match status" value="1"/>
</dbReference>
<dbReference type="FunFam" id="3.40.50.300:FF:000489">
    <property type="entry name" value="Primosome assembly protein PriA"/>
    <property type="match status" value="1"/>
</dbReference>
<organism evidence="15 16">
    <name type="scientific">Duncaniella freteri</name>
    <dbReference type="NCBI Taxonomy" id="2530391"/>
    <lineage>
        <taxon>Bacteria</taxon>
        <taxon>Pseudomonadati</taxon>
        <taxon>Bacteroidota</taxon>
        <taxon>Bacteroidia</taxon>
        <taxon>Bacteroidales</taxon>
        <taxon>Muribaculaceae</taxon>
        <taxon>Duncaniella</taxon>
    </lineage>
</organism>
<keyword evidence="16" id="KW-1185">Reference proteome</keyword>
<keyword evidence="10 12" id="KW-0413">Isomerase</keyword>
<dbReference type="Pfam" id="PF00271">
    <property type="entry name" value="Helicase_C"/>
    <property type="match status" value="1"/>
</dbReference>
<evidence type="ECO:0000259" key="14">
    <source>
        <dbReference type="PROSITE" id="PS51194"/>
    </source>
</evidence>
<evidence type="ECO:0000256" key="2">
    <source>
        <dbReference type="ARBA" id="ARBA00022705"/>
    </source>
</evidence>
<keyword evidence="5 12" id="KW-0378">Hydrolase</keyword>
<dbReference type="GO" id="GO:0006302">
    <property type="term" value="P:double-strand break repair"/>
    <property type="evidence" value="ECO:0007669"/>
    <property type="project" value="InterPro"/>
</dbReference>
<dbReference type="InterPro" id="IPR005259">
    <property type="entry name" value="PriA"/>
</dbReference>
<dbReference type="Pfam" id="PF18319">
    <property type="entry name" value="Zn_ribbon_PriA"/>
    <property type="match status" value="1"/>
</dbReference>
<dbReference type="Pfam" id="PF17764">
    <property type="entry name" value="PriA_3primeBD"/>
    <property type="match status" value="1"/>
</dbReference>
<dbReference type="Pfam" id="PF18074">
    <property type="entry name" value="PriA_C"/>
    <property type="match status" value="1"/>
</dbReference>
<dbReference type="EMBL" id="SJSA01000002">
    <property type="protein sequence ID" value="TGG36420.1"/>
    <property type="molecule type" value="Genomic_DNA"/>
</dbReference>
<dbReference type="InterPro" id="IPR040498">
    <property type="entry name" value="PriA_CRR"/>
</dbReference>
<dbReference type="GO" id="GO:0043138">
    <property type="term" value="F:3'-5' DNA helicase activity"/>
    <property type="evidence" value="ECO:0007669"/>
    <property type="project" value="UniProtKB-EC"/>
</dbReference>
<dbReference type="PROSITE" id="PS51192">
    <property type="entry name" value="HELICASE_ATP_BIND_1"/>
    <property type="match status" value="1"/>
</dbReference>
<feature type="binding site" evidence="12">
    <location>
        <position position="561"/>
    </location>
    <ligand>
        <name>Zn(2+)</name>
        <dbReference type="ChEBI" id="CHEBI:29105"/>
        <label>2</label>
    </ligand>
</feature>
<dbReference type="GO" id="GO:0016887">
    <property type="term" value="F:ATP hydrolysis activity"/>
    <property type="evidence" value="ECO:0007669"/>
    <property type="project" value="RHEA"/>
</dbReference>
<dbReference type="PANTHER" id="PTHR30580">
    <property type="entry name" value="PRIMOSOMAL PROTEIN N"/>
    <property type="match status" value="1"/>
</dbReference>
<dbReference type="GO" id="GO:0008270">
    <property type="term" value="F:zinc ion binding"/>
    <property type="evidence" value="ECO:0007669"/>
    <property type="project" value="UniProtKB-UniRule"/>
</dbReference>
<keyword evidence="4 12" id="KW-0547">Nucleotide-binding</keyword>
<comment type="subunit">
    <text evidence="12">Component of the replication restart primosome.</text>
</comment>
<evidence type="ECO:0000256" key="6">
    <source>
        <dbReference type="ARBA" id="ARBA00022806"/>
    </source>
</evidence>
<keyword evidence="1 12" id="KW-0639">Primosome</keyword>
<evidence type="ECO:0000313" key="15">
    <source>
        <dbReference type="EMBL" id="TGG36420.1"/>
    </source>
</evidence>
<dbReference type="GO" id="GO:0005524">
    <property type="term" value="F:ATP binding"/>
    <property type="evidence" value="ECO:0007669"/>
    <property type="project" value="UniProtKB-UniRule"/>
</dbReference>
<evidence type="ECO:0000256" key="3">
    <source>
        <dbReference type="ARBA" id="ARBA00022723"/>
    </source>
</evidence>
<feature type="binding site" evidence="12">
    <location>
        <position position="540"/>
    </location>
    <ligand>
        <name>Zn(2+)</name>
        <dbReference type="ChEBI" id="CHEBI:29105"/>
        <label>2</label>
    </ligand>
</feature>
<reference evidence="15 16" key="1">
    <citation type="submission" date="2019-02" db="EMBL/GenBank/DDBJ databases">
        <title>Isolation and identification of novel species under the genus Muribaculum.</title>
        <authorList>
            <person name="Miyake S."/>
            <person name="Ding Y."/>
            <person name="Low A."/>
            <person name="Soh M."/>
            <person name="Seedorf H."/>
        </authorList>
    </citation>
    <scope>NUCLEOTIDE SEQUENCE [LARGE SCALE GENOMIC DNA]</scope>
    <source>
        <strain evidence="15 16">TLL-A3</strain>
    </source>
</reference>
<keyword evidence="8 12" id="KW-0067">ATP-binding</keyword>
<dbReference type="SMART" id="SM00487">
    <property type="entry name" value="DEXDc"/>
    <property type="match status" value="1"/>
</dbReference>
<dbReference type="Gene3D" id="3.40.1440.60">
    <property type="entry name" value="PriA, 3(prime) DNA-binding domain"/>
    <property type="match status" value="1"/>
</dbReference>
<dbReference type="GO" id="GO:1990077">
    <property type="term" value="C:primosome complex"/>
    <property type="evidence" value="ECO:0007669"/>
    <property type="project" value="UniProtKB-UniRule"/>
</dbReference>
<dbReference type="GO" id="GO:0006270">
    <property type="term" value="P:DNA replication initiation"/>
    <property type="evidence" value="ECO:0007669"/>
    <property type="project" value="TreeGrafter"/>
</dbReference>
<comment type="catalytic activity">
    <reaction evidence="12">
        <text>Couples ATP hydrolysis with the unwinding of duplex DNA by translocating in the 3'-5' direction.</text>
        <dbReference type="EC" id="5.6.2.4"/>
    </reaction>
</comment>
<evidence type="ECO:0000256" key="1">
    <source>
        <dbReference type="ARBA" id="ARBA00022515"/>
    </source>
</evidence>
<evidence type="ECO:0000259" key="13">
    <source>
        <dbReference type="PROSITE" id="PS51192"/>
    </source>
</evidence>
<sequence length="824" mass="91669">MLYAEILLPVPIAGTFTYRVPAEMENSLGVGHRVIVPFGRRKSYTGIVSALTPLEPIGYEVKEIAMRIDDRPIVRHPQLKFWNWVADYYLCTPGEVYKAAVPAGLKIESETFISPVPGFEEDENYRLSTRELALLEGLLATGEKRVSLDSLARKTGITTVGPVVNSLLARNAVMVSENLVERYHARKETYVRLSAARGDSDALHAAFDAVKKGSKQESALLALIELSGFMRQGLAELNEVTRTALMERSGATSTVIAAMAKKGIVEVYTRKVSRFSYFGVSGGGLPKLTDIQGAALDKVHKSWLEKDITLLHGVTSSGKTELYIHLIDYVMRRGRQALYLVPEIALTTQLTSRLQRVFGDKVLIYHSRFSDNERVEIWNRLLDDPSPCVVIGARSSVFLPFGSLGLVIVDEEHESAYKQQDPAPRYNARDAAVVLASMHGAKTLLGSATPSVETFWKAVNGRYGLVELLERYEGGQLPEMRLVDMTLARKKGEVKGIFSDELREDVSGALGRGMQSILFLNRRGYAPVARCKMCGFVPKCDHCDVSLTYHRRIDKLLCHYCGTPYAVPDVCPACKEPGIEVLGYGTERIEEEVDSCFPGVAIARLDLDTTRNKDSYENIIEDFSRGKSQILVGTQMVTKGLDFGNVSVVGVVNADAIINFPDFRSAERAFNMIEQVAGRAGRKNSEGKVAIQTYSPSHPLFRFLLSHDYHGFYANEIDERRRFNYPPFVRVIYIYIKHKDPVAVGSIANDLASKLRTLLGNRISGPEEPTVARVQTLYIRRIMLKVETNASISKVKQLLNDVRIEMTNAGRLSGAIVYYDVDPM</sequence>
<feature type="binding site" evidence="12">
    <location>
        <position position="571"/>
    </location>
    <ligand>
        <name>Zn(2+)</name>
        <dbReference type="ChEBI" id="CHEBI:29105"/>
        <label>1</label>
    </ligand>
</feature>
<dbReference type="PANTHER" id="PTHR30580:SF0">
    <property type="entry name" value="PRIMOSOMAL PROTEIN N"/>
    <property type="match status" value="1"/>
</dbReference>
<comment type="caution">
    <text evidence="15">The sequence shown here is derived from an EMBL/GenBank/DDBJ whole genome shotgun (WGS) entry which is preliminary data.</text>
</comment>
<protein>
    <recommendedName>
        <fullName evidence="12">Replication restart protein PriA</fullName>
    </recommendedName>
    <alternativeName>
        <fullName evidence="12">ATP-dependent DNA helicase PriA</fullName>
        <ecNumber evidence="12">5.6.2.4</ecNumber>
    </alternativeName>
    <alternativeName>
        <fullName evidence="12">DNA 3'-5' helicase PriA</fullName>
    </alternativeName>
</protein>
<dbReference type="CDD" id="cd17929">
    <property type="entry name" value="DEXHc_priA"/>
    <property type="match status" value="1"/>
</dbReference>
<feature type="binding site" evidence="12">
    <location>
        <position position="574"/>
    </location>
    <ligand>
        <name>Zn(2+)</name>
        <dbReference type="ChEBI" id="CHEBI:29105"/>
        <label>1</label>
    </ligand>
</feature>
<dbReference type="RefSeq" id="WP_135472157.1">
    <property type="nucleotide sequence ID" value="NZ_CASJDB010000013.1"/>
</dbReference>
<dbReference type="InterPro" id="IPR014001">
    <property type="entry name" value="Helicase_ATP-bd"/>
</dbReference>
<feature type="binding site" evidence="12">
    <location>
        <position position="531"/>
    </location>
    <ligand>
        <name>Zn(2+)</name>
        <dbReference type="ChEBI" id="CHEBI:29105"/>
        <label>1</label>
    </ligand>
</feature>
<keyword evidence="7 12" id="KW-0862">Zinc</keyword>
<dbReference type="InterPro" id="IPR041222">
    <property type="entry name" value="PriA_3primeBD"/>
</dbReference>
<evidence type="ECO:0000256" key="10">
    <source>
        <dbReference type="ARBA" id="ARBA00023235"/>
    </source>
</evidence>
<comment type="function">
    <text evidence="12">Initiates the restart of stalled replication forks, which reloads the replicative helicase on sites other than the origin of replication. Recognizes and binds to abandoned replication forks and remodels them to uncover a helicase loading site. Promotes assembly of the primosome at these replication forks.</text>
</comment>
<dbReference type="FunFam" id="3.40.1440.60:FF:000001">
    <property type="entry name" value="Primosomal protein N"/>
    <property type="match status" value="1"/>
</dbReference>
<dbReference type="SMART" id="SM00490">
    <property type="entry name" value="HELICc"/>
    <property type="match status" value="1"/>
</dbReference>
<dbReference type="GO" id="GO:0006310">
    <property type="term" value="P:DNA recombination"/>
    <property type="evidence" value="ECO:0007669"/>
    <property type="project" value="InterPro"/>
</dbReference>
<dbReference type="PROSITE" id="PS51194">
    <property type="entry name" value="HELICASE_CTER"/>
    <property type="match status" value="1"/>
</dbReference>